<dbReference type="GO" id="GO:0005874">
    <property type="term" value="C:microtubule"/>
    <property type="evidence" value="ECO:0007669"/>
    <property type="project" value="UniProtKB-KW"/>
</dbReference>
<evidence type="ECO:0000313" key="7">
    <source>
        <dbReference type="EnsemblPlants" id="KRH46253"/>
    </source>
</evidence>
<evidence type="ECO:0000256" key="1">
    <source>
        <dbReference type="ARBA" id="ARBA00004245"/>
    </source>
</evidence>
<dbReference type="HOGENOM" id="CLU_883991_0_0_1"/>
<dbReference type="GO" id="GO:0005737">
    <property type="term" value="C:cytoplasm"/>
    <property type="evidence" value="ECO:0000318"/>
    <property type="project" value="GO_Central"/>
</dbReference>
<feature type="compositionally biased region" description="Basic and acidic residues" evidence="5">
    <location>
        <begin position="276"/>
        <end position="285"/>
    </location>
</feature>
<proteinExistence type="inferred from homology"/>
<dbReference type="SMR" id="K7LA84"/>
<dbReference type="Gene3D" id="1.20.58.1520">
    <property type="match status" value="1"/>
</dbReference>
<feature type="region of interest" description="Disordered" evidence="5">
    <location>
        <begin position="220"/>
        <end position="315"/>
    </location>
</feature>
<reference evidence="6 7" key="1">
    <citation type="journal article" date="2010" name="Nature">
        <title>Genome sequence of the palaeopolyploid soybean.</title>
        <authorList>
            <person name="Schmutz J."/>
            <person name="Cannon S.B."/>
            <person name="Schlueter J."/>
            <person name="Ma J."/>
            <person name="Mitros T."/>
            <person name="Nelson W."/>
            <person name="Hyten D.L."/>
            <person name="Song Q."/>
            <person name="Thelen J.J."/>
            <person name="Cheng J."/>
            <person name="Xu D."/>
            <person name="Hellsten U."/>
            <person name="May G.D."/>
            <person name="Yu Y."/>
            <person name="Sakurai T."/>
            <person name="Umezawa T."/>
            <person name="Bhattacharyya M.K."/>
            <person name="Sandhu D."/>
            <person name="Valliyodan B."/>
            <person name="Lindquist E."/>
            <person name="Peto M."/>
            <person name="Grant D."/>
            <person name="Shu S."/>
            <person name="Goodstein D."/>
            <person name="Barry K."/>
            <person name="Futrell-Griggs M."/>
            <person name="Abernathy B."/>
            <person name="Du J."/>
            <person name="Tian Z."/>
            <person name="Zhu L."/>
            <person name="Gill N."/>
            <person name="Joshi T."/>
            <person name="Libault M."/>
            <person name="Sethuraman A."/>
            <person name="Zhang X.-C."/>
            <person name="Shinozaki K."/>
            <person name="Nguyen H.T."/>
            <person name="Wing R.A."/>
            <person name="Cregan P."/>
            <person name="Specht J."/>
            <person name="Grimwood J."/>
            <person name="Rokhsar D."/>
            <person name="Stacey G."/>
            <person name="Shoemaker R.C."/>
            <person name="Jackson S.A."/>
        </authorList>
    </citation>
    <scope>NUCLEOTIDE SEQUENCE [LARGE SCALE GENOMIC DNA]</scope>
    <source>
        <strain evidence="7">cv. Williams 82</strain>
        <tissue evidence="6">Callus</tissue>
    </source>
</reference>
<accession>K7LA84</accession>
<gene>
    <name evidence="6" type="ORF">GLYMA_08G322200</name>
</gene>
<dbReference type="Pfam" id="PF03999">
    <property type="entry name" value="MAP65_ASE1"/>
    <property type="match status" value="1"/>
</dbReference>
<dbReference type="Gramene" id="KRH46253">
    <property type="protein sequence ID" value="KRH46253"/>
    <property type="gene ID" value="GLYMA_08G322200"/>
</dbReference>
<reference evidence="6" key="3">
    <citation type="submission" date="2018-07" db="EMBL/GenBank/DDBJ databases">
        <title>WGS assembly of Glycine max.</title>
        <authorList>
            <person name="Schmutz J."/>
            <person name="Cannon S."/>
            <person name="Schlueter J."/>
            <person name="Ma J."/>
            <person name="Mitros T."/>
            <person name="Nelson W."/>
            <person name="Hyten D."/>
            <person name="Song Q."/>
            <person name="Thelen J."/>
            <person name="Cheng J."/>
            <person name="Xu D."/>
            <person name="Hellsten U."/>
            <person name="May G."/>
            <person name="Yu Y."/>
            <person name="Sakurai T."/>
            <person name="Umezawa T."/>
            <person name="Bhattacharyya M."/>
            <person name="Sandhu D."/>
            <person name="Valliyodan B."/>
            <person name="Lindquist E."/>
            <person name="Peto M."/>
            <person name="Grant D."/>
            <person name="Shu S."/>
            <person name="Goodstein D."/>
            <person name="Barry K."/>
            <person name="Futrell-Griggs M."/>
            <person name="Abernathy B."/>
            <person name="Du J."/>
            <person name="Tian Z."/>
            <person name="Zhu L."/>
            <person name="Gill N."/>
            <person name="Joshi T."/>
            <person name="Libault M."/>
            <person name="Sethuraman A."/>
            <person name="Zhang X."/>
            <person name="Shinozaki K."/>
            <person name="Nguyen H."/>
            <person name="Wing R."/>
            <person name="Cregan P."/>
            <person name="Specht J."/>
            <person name="Grimwood J."/>
            <person name="Rokhsar D."/>
            <person name="Stacey G."/>
            <person name="Shoemaker R."/>
            <person name="Jackson S."/>
        </authorList>
    </citation>
    <scope>NUCLEOTIDE SEQUENCE</scope>
    <source>
        <tissue evidence="6">Callus</tissue>
    </source>
</reference>
<dbReference type="AlphaFoldDB" id="K7LA84"/>
<dbReference type="EnsemblPlants" id="KRH46253">
    <property type="protein sequence ID" value="KRH46253"/>
    <property type="gene ID" value="GLYMA_08G322200"/>
</dbReference>
<dbReference type="eggNOG" id="KOG4302">
    <property type="taxonomic scope" value="Eukaryota"/>
</dbReference>
<keyword evidence="3" id="KW-0493">Microtubule</keyword>
<dbReference type="GO" id="GO:0005819">
    <property type="term" value="C:spindle"/>
    <property type="evidence" value="ECO:0000318"/>
    <property type="project" value="GO_Central"/>
</dbReference>
<reference evidence="7" key="2">
    <citation type="submission" date="2018-02" db="UniProtKB">
        <authorList>
            <consortium name="EnsemblPlants"/>
        </authorList>
    </citation>
    <scope>IDENTIFICATION</scope>
    <source>
        <strain evidence="7">Williams 82</strain>
    </source>
</reference>
<sequence length="315" mass="35056">MAVTNSENRLLDENTCGSLLEKLQEILDGSKSLDVYKRNVEQASKSRALLLQSLSDAKLELSSLLLALGENSFMGMAEVEVERLHQQKANRMKEIAFKKQDELEKIYAHAYIAAAKEEALSQKEILDKVEKWMSACEEESWLEDYNRGENKYNASKGAHLNLKLAEKASILVNKIPALVDILVAKTRVWEEAPDMSFTYDGVPLLAMLDEYAMLRHDHKKYQEQQNTDQEPGFGSRPSPTRPLGNKKVVGLCPNGGTNGTPRRLSLNAHQNGSRSSTKDGKKDNTRQVAPLNYVSISKEDAASHVSGTEPIPTSP</sequence>
<evidence type="ECO:0000256" key="2">
    <source>
        <dbReference type="ARBA" id="ARBA00006187"/>
    </source>
</evidence>
<dbReference type="GO" id="GO:0000911">
    <property type="term" value="P:cytokinesis by cell plate formation"/>
    <property type="evidence" value="ECO:0000318"/>
    <property type="project" value="GO_Central"/>
</dbReference>
<dbReference type="OMA" id="MGMAEVE"/>
<dbReference type="EMBL" id="CM000841">
    <property type="protein sequence ID" value="KRH46253.1"/>
    <property type="molecule type" value="Genomic_DNA"/>
</dbReference>
<keyword evidence="4" id="KW-0206">Cytoskeleton</keyword>
<dbReference type="GO" id="GO:0008017">
    <property type="term" value="F:microtubule binding"/>
    <property type="evidence" value="ECO:0000318"/>
    <property type="project" value="GO_Central"/>
</dbReference>
<name>K7LA84_SOYBN</name>
<dbReference type="PANTHER" id="PTHR19321:SF41">
    <property type="entry name" value="FASCETTO-RELATED"/>
    <property type="match status" value="1"/>
</dbReference>
<evidence type="ECO:0000256" key="4">
    <source>
        <dbReference type="ARBA" id="ARBA00023212"/>
    </source>
</evidence>
<keyword evidence="4" id="KW-0963">Cytoplasm</keyword>
<protein>
    <submittedName>
        <fullName evidence="6 7">Uncharacterized protein</fullName>
    </submittedName>
</protein>
<dbReference type="Proteomes" id="UP000008827">
    <property type="component" value="Chromosome 8"/>
</dbReference>
<organism evidence="7">
    <name type="scientific">Glycine max</name>
    <name type="common">Soybean</name>
    <name type="synonym">Glycine hispida</name>
    <dbReference type="NCBI Taxonomy" id="3847"/>
    <lineage>
        <taxon>Eukaryota</taxon>
        <taxon>Viridiplantae</taxon>
        <taxon>Streptophyta</taxon>
        <taxon>Embryophyta</taxon>
        <taxon>Tracheophyta</taxon>
        <taxon>Spermatophyta</taxon>
        <taxon>Magnoliopsida</taxon>
        <taxon>eudicotyledons</taxon>
        <taxon>Gunneridae</taxon>
        <taxon>Pentapetalae</taxon>
        <taxon>rosids</taxon>
        <taxon>fabids</taxon>
        <taxon>Fabales</taxon>
        <taxon>Fabaceae</taxon>
        <taxon>Papilionoideae</taxon>
        <taxon>50 kb inversion clade</taxon>
        <taxon>NPAAA clade</taxon>
        <taxon>indigoferoid/millettioid clade</taxon>
        <taxon>Phaseoleae</taxon>
        <taxon>Glycine</taxon>
        <taxon>Glycine subgen. Soja</taxon>
    </lineage>
</organism>
<comment type="subcellular location">
    <subcellularLocation>
        <location evidence="1">Cytoplasm</location>
        <location evidence="1">Cytoskeleton</location>
    </subcellularLocation>
</comment>
<keyword evidence="8" id="KW-1185">Reference proteome</keyword>
<dbReference type="GO" id="GO:0000226">
    <property type="term" value="P:microtubule cytoskeleton organization"/>
    <property type="evidence" value="ECO:0000318"/>
    <property type="project" value="GO_Central"/>
</dbReference>
<dbReference type="STRING" id="3847.K7LA84"/>
<evidence type="ECO:0000256" key="5">
    <source>
        <dbReference type="SAM" id="MobiDB-lite"/>
    </source>
</evidence>
<evidence type="ECO:0000256" key="3">
    <source>
        <dbReference type="ARBA" id="ARBA00022701"/>
    </source>
</evidence>
<evidence type="ECO:0000313" key="6">
    <source>
        <dbReference type="EMBL" id="KRH46253.1"/>
    </source>
</evidence>
<evidence type="ECO:0000313" key="8">
    <source>
        <dbReference type="Proteomes" id="UP000008827"/>
    </source>
</evidence>
<dbReference type="InParanoid" id="K7LA84"/>
<dbReference type="PANTHER" id="PTHR19321">
    <property type="entry name" value="PROTEIN REGULATOR OF CYTOKINESIS 1 PRC1-RELATED"/>
    <property type="match status" value="1"/>
</dbReference>
<comment type="similarity">
    <text evidence="2">Belongs to the MAP65/ASE1 family.</text>
</comment>
<dbReference type="PaxDb" id="3847-GLYMA08G43451.1"/>
<dbReference type="InterPro" id="IPR007145">
    <property type="entry name" value="MAP65_Ase1_PRC1"/>
</dbReference>